<feature type="binding site" description="axial binding residue" evidence="5">
    <location>
        <position position="316"/>
    </location>
    <ligand>
        <name>heme</name>
        <dbReference type="ChEBI" id="CHEBI:30413"/>
    </ligand>
    <ligandPart>
        <name>Fe</name>
        <dbReference type="ChEBI" id="CHEBI:18248"/>
    </ligandPart>
</feature>
<protein>
    <submittedName>
        <fullName evidence="7">Cytochrome P450</fullName>
    </submittedName>
</protein>
<keyword evidence="8" id="KW-1185">Reference proteome</keyword>
<dbReference type="PANTHER" id="PTHR47582:SF1">
    <property type="entry name" value="P450, PUTATIVE (EUROFUNG)-RELATED"/>
    <property type="match status" value="1"/>
</dbReference>
<dbReference type="PROSITE" id="PS00086">
    <property type="entry name" value="CYTOCHROME_P450"/>
    <property type="match status" value="1"/>
</dbReference>
<dbReference type="OrthoDB" id="3366823at2759"/>
<dbReference type="InterPro" id="IPR001128">
    <property type="entry name" value="Cyt_P450"/>
</dbReference>
<evidence type="ECO:0000256" key="6">
    <source>
        <dbReference type="RuleBase" id="RU000461"/>
    </source>
</evidence>
<proteinExistence type="inferred from homology"/>
<dbReference type="Pfam" id="PF00067">
    <property type="entry name" value="p450"/>
    <property type="match status" value="1"/>
</dbReference>
<dbReference type="InterPro" id="IPR002403">
    <property type="entry name" value="Cyt_P450_E_grp-IV"/>
</dbReference>
<dbReference type="Gene3D" id="1.10.630.10">
    <property type="entry name" value="Cytochrome P450"/>
    <property type="match status" value="1"/>
</dbReference>
<keyword evidence="6" id="KW-0503">Monooxygenase</keyword>
<gene>
    <name evidence="7" type="ORF">K469DRAFT_652705</name>
</gene>
<keyword evidence="3 5" id="KW-0479">Metal-binding</keyword>
<evidence type="ECO:0000313" key="8">
    <source>
        <dbReference type="Proteomes" id="UP000800200"/>
    </source>
</evidence>
<keyword evidence="5 6" id="KW-0349">Heme</keyword>
<reference evidence="7" key="1">
    <citation type="journal article" date="2020" name="Stud. Mycol.">
        <title>101 Dothideomycetes genomes: a test case for predicting lifestyles and emergence of pathogens.</title>
        <authorList>
            <person name="Haridas S."/>
            <person name="Albert R."/>
            <person name="Binder M."/>
            <person name="Bloem J."/>
            <person name="Labutti K."/>
            <person name="Salamov A."/>
            <person name="Andreopoulos B."/>
            <person name="Baker S."/>
            <person name="Barry K."/>
            <person name="Bills G."/>
            <person name="Bluhm B."/>
            <person name="Cannon C."/>
            <person name="Castanera R."/>
            <person name="Culley D."/>
            <person name="Daum C."/>
            <person name="Ezra D."/>
            <person name="Gonzalez J."/>
            <person name="Henrissat B."/>
            <person name="Kuo A."/>
            <person name="Liang C."/>
            <person name="Lipzen A."/>
            <person name="Lutzoni F."/>
            <person name="Magnuson J."/>
            <person name="Mondo S."/>
            <person name="Nolan M."/>
            <person name="Ohm R."/>
            <person name="Pangilinan J."/>
            <person name="Park H.-J."/>
            <person name="Ramirez L."/>
            <person name="Alfaro M."/>
            <person name="Sun H."/>
            <person name="Tritt A."/>
            <person name="Yoshinaga Y."/>
            <person name="Zwiers L.-H."/>
            <person name="Turgeon B."/>
            <person name="Goodwin S."/>
            <person name="Spatafora J."/>
            <person name="Crous P."/>
            <person name="Grigoriev I."/>
        </authorList>
    </citation>
    <scope>NUCLEOTIDE SEQUENCE</scope>
    <source>
        <strain evidence="7">CBS 207.26</strain>
    </source>
</reference>
<keyword evidence="4 5" id="KW-0408">Iron</keyword>
<dbReference type="GO" id="GO:0005506">
    <property type="term" value="F:iron ion binding"/>
    <property type="evidence" value="ECO:0007669"/>
    <property type="project" value="InterPro"/>
</dbReference>
<dbReference type="InterPro" id="IPR017972">
    <property type="entry name" value="Cyt_P450_CS"/>
</dbReference>
<evidence type="ECO:0000256" key="3">
    <source>
        <dbReference type="ARBA" id="ARBA00022723"/>
    </source>
</evidence>
<evidence type="ECO:0000256" key="2">
    <source>
        <dbReference type="ARBA" id="ARBA00010617"/>
    </source>
</evidence>
<evidence type="ECO:0000313" key="7">
    <source>
        <dbReference type="EMBL" id="KAF2192965.1"/>
    </source>
</evidence>
<dbReference type="AlphaFoldDB" id="A0A6A6EP72"/>
<dbReference type="InterPro" id="IPR053007">
    <property type="entry name" value="CYP450_monoxygenase_sec-met"/>
</dbReference>
<dbReference type="EMBL" id="ML994614">
    <property type="protein sequence ID" value="KAF2192965.1"/>
    <property type="molecule type" value="Genomic_DNA"/>
</dbReference>
<dbReference type="InterPro" id="IPR036396">
    <property type="entry name" value="Cyt_P450_sf"/>
</dbReference>
<sequence length="397" mass="44094">MLKEKGESEQNYRDINVGTIQKFLAPGPFLAGLTRSTIQKLSTSIGLLGFQKKPHNLFACIRHHTTLAATGAVYGPQNPFLDPVIETSWWDFMPGIVKLLFGFFPSIMAWRNLRARARVAAAFKEYFANNGHVEASSLVKTMFEVNTTYGFELAEIAKMEIATCLALLSTSAIATFWTIFHLYANPIALADGRHDILAAIVGEKRNADGKLVRTVDLSLIKEKCPVLYSTFQETLRYHSSVISAKLVLEDMVLADQHYLKKGSTLMIPGPVVHSDTSIWGANANQFDHKRFMRNRVDTSAPNASAFRAFGGGATMCPGRYLSSNVIPALAAMIILQFDIAPISGRWVMPTTTKADIWNALPKPDYDIKVAVTPRKEAENVEWKFHWGISEEGHELSL</sequence>
<dbReference type="PRINTS" id="PR00465">
    <property type="entry name" value="EP450IV"/>
</dbReference>
<dbReference type="CDD" id="cd11040">
    <property type="entry name" value="CYP7_CYP8-like"/>
    <property type="match status" value="1"/>
</dbReference>
<dbReference type="GO" id="GO:0020037">
    <property type="term" value="F:heme binding"/>
    <property type="evidence" value="ECO:0007669"/>
    <property type="project" value="InterPro"/>
</dbReference>
<comment type="cofactor">
    <cofactor evidence="1 5">
        <name>heme</name>
        <dbReference type="ChEBI" id="CHEBI:30413"/>
    </cofactor>
</comment>
<dbReference type="SUPFAM" id="SSF48264">
    <property type="entry name" value="Cytochrome P450"/>
    <property type="match status" value="1"/>
</dbReference>
<evidence type="ECO:0000256" key="1">
    <source>
        <dbReference type="ARBA" id="ARBA00001971"/>
    </source>
</evidence>
<dbReference type="PANTHER" id="PTHR47582">
    <property type="entry name" value="P450, PUTATIVE (EUROFUNG)-RELATED"/>
    <property type="match status" value="1"/>
</dbReference>
<evidence type="ECO:0000256" key="4">
    <source>
        <dbReference type="ARBA" id="ARBA00023004"/>
    </source>
</evidence>
<dbReference type="GO" id="GO:0016705">
    <property type="term" value="F:oxidoreductase activity, acting on paired donors, with incorporation or reduction of molecular oxygen"/>
    <property type="evidence" value="ECO:0007669"/>
    <property type="project" value="InterPro"/>
</dbReference>
<organism evidence="7 8">
    <name type="scientific">Zopfia rhizophila CBS 207.26</name>
    <dbReference type="NCBI Taxonomy" id="1314779"/>
    <lineage>
        <taxon>Eukaryota</taxon>
        <taxon>Fungi</taxon>
        <taxon>Dikarya</taxon>
        <taxon>Ascomycota</taxon>
        <taxon>Pezizomycotina</taxon>
        <taxon>Dothideomycetes</taxon>
        <taxon>Dothideomycetes incertae sedis</taxon>
        <taxon>Zopfiaceae</taxon>
        <taxon>Zopfia</taxon>
    </lineage>
</organism>
<evidence type="ECO:0000256" key="5">
    <source>
        <dbReference type="PIRSR" id="PIRSR602403-1"/>
    </source>
</evidence>
<dbReference type="Proteomes" id="UP000800200">
    <property type="component" value="Unassembled WGS sequence"/>
</dbReference>
<keyword evidence="6" id="KW-0560">Oxidoreductase</keyword>
<accession>A0A6A6EP72</accession>
<comment type="similarity">
    <text evidence="2 6">Belongs to the cytochrome P450 family.</text>
</comment>
<name>A0A6A6EP72_9PEZI</name>
<dbReference type="GO" id="GO:0004497">
    <property type="term" value="F:monooxygenase activity"/>
    <property type="evidence" value="ECO:0007669"/>
    <property type="project" value="UniProtKB-KW"/>
</dbReference>